<feature type="compositionally biased region" description="Basic and acidic residues" evidence="1">
    <location>
        <begin position="76"/>
        <end position="88"/>
    </location>
</feature>
<dbReference type="InterPro" id="IPR017853">
    <property type="entry name" value="GH"/>
</dbReference>
<dbReference type="AlphaFoldDB" id="A0A8H5ZWX8"/>
<evidence type="ECO:0000313" key="2">
    <source>
        <dbReference type="EMBL" id="KAF5855418.1"/>
    </source>
</evidence>
<sequence>MNVAKNVLIFTILFDDIPIIYQGQELHFSGAHNPDDREALWLSNYDTNAPLYKLISTLNTIRKRLPRRSRVLKHAHPPDLQRTQRDGPPKGLRRPPDSYGSVDAGD</sequence>
<protein>
    <submittedName>
        <fullName evidence="2">Alpha-amylase A type-1/2</fullName>
    </submittedName>
</protein>
<dbReference type="Gene3D" id="3.20.20.80">
    <property type="entry name" value="Glycosidases"/>
    <property type="match status" value="1"/>
</dbReference>
<proteinExistence type="predicted"/>
<reference evidence="2 3" key="1">
    <citation type="submission" date="2019-04" db="EMBL/GenBank/DDBJ databases">
        <title>Aspergillus burnettii sp. nov., novel species from soil in southeast Queensland.</title>
        <authorList>
            <person name="Gilchrist C.L.M."/>
            <person name="Pitt J.I."/>
            <person name="Lange L."/>
            <person name="Lacey H.J."/>
            <person name="Vuong D."/>
            <person name="Midgley D.J."/>
            <person name="Greenfield P."/>
            <person name="Bradbury M."/>
            <person name="Lacey E."/>
            <person name="Busk P.K."/>
            <person name="Pilgaard B."/>
            <person name="Chooi Y.H."/>
            <person name="Piggott A.M."/>
        </authorList>
    </citation>
    <scope>NUCLEOTIDE SEQUENCE [LARGE SCALE GENOMIC DNA]</scope>
    <source>
        <strain evidence="2 3">FRR 5400</strain>
    </source>
</reference>
<evidence type="ECO:0000256" key="1">
    <source>
        <dbReference type="SAM" id="MobiDB-lite"/>
    </source>
</evidence>
<evidence type="ECO:0000313" key="3">
    <source>
        <dbReference type="Proteomes" id="UP000541154"/>
    </source>
</evidence>
<name>A0A8H5ZWX8_PETAA</name>
<dbReference type="EMBL" id="SPNV01000437">
    <property type="protein sequence ID" value="KAF5855418.1"/>
    <property type="molecule type" value="Genomic_DNA"/>
</dbReference>
<gene>
    <name evidence="2" type="primary">AMY1_2</name>
    <name evidence="2" type="ORF">ETB97_009241</name>
</gene>
<dbReference type="Proteomes" id="UP000541154">
    <property type="component" value="Unassembled WGS sequence"/>
</dbReference>
<comment type="caution">
    <text evidence="2">The sequence shown here is derived from an EMBL/GenBank/DDBJ whole genome shotgun (WGS) entry which is preliminary data.</text>
</comment>
<feature type="region of interest" description="Disordered" evidence="1">
    <location>
        <begin position="67"/>
        <end position="106"/>
    </location>
</feature>
<accession>A0A8H5ZWX8</accession>
<keyword evidence="3" id="KW-1185">Reference proteome</keyword>
<dbReference type="SUPFAM" id="SSF51445">
    <property type="entry name" value="(Trans)glycosidases"/>
    <property type="match status" value="1"/>
</dbReference>
<organism evidence="2 3">
    <name type="scientific">Petromyces alliaceus</name>
    <name type="common">Aspergillus alliaceus</name>
    <dbReference type="NCBI Taxonomy" id="209559"/>
    <lineage>
        <taxon>Eukaryota</taxon>
        <taxon>Fungi</taxon>
        <taxon>Dikarya</taxon>
        <taxon>Ascomycota</taxon>
        <taxon>Pezizomycotina</taxon>
        <taxon>Eurotiomycetes</taxon>
        <taxon>Eurotiomycetidae</taxon>
        <taxon>Eurotiales</taxon>
        <taxon>Aspergillaceae</taxon>
        <taxon>Aspergillus</taxon>
        <taxon>Aspergillus subgen. Circumdati</taxon>
    </lineage>
</organism>